<dbReference type="GO" id="GO:0005634">
    <property type="term" value="C:nucleus"/>
    <property type="evidence" value="ECO:0007669"/>
    <property type="project" value="UniProtKB-SubCell"/>
</dbReference>
<evidence type="ECO:0000259" key="9">
    <source>
        <dbReference type="SMART" id="SM00415"/>
    </source>
</evidence>
<reference evidence="10" key="2">
    <citation type="submission" date="2025-09" db="UniProtKB">
        <authorList>
            <consortium name="Ensembl"/>
        </authorList>
    </citation>
    <scope>IDENTIFICATION</scope>
</reference>
<evidence type="ECO:0000256" key="6">
    <source>
        <dbReference type="ARBA" id="ARBA00023242"/>
    </source>
</evidence>
<dbReference type="SMART" id="SM00415">
    <property type="entry name" value="HSF"/>
    <property type="match status" value="1"/>
</dbReference>
<feature type="region of interest" description="Disordered" evidence="8">
    <location>
        <begin position="1"/>
        <end position="73"/>
    </location>
</feature>
<feature type="compositionally biased region" description="Polar residues" evidence="8">
    <location>
        <begin position="275"/>
        <end position="288"/>
    </location>
</feature>
<evidence type="ECO:0000256" key="3">
    <source>
        <dbReference type="ARBA" id="ARBA00023015"/>
    </source>
</evidence>
<protein>
    <recommendedName>
        <fullName evidence="9">HSF-type DNA-binding domain-containing protein</fullName>
    </recommendedName>
</protein>
<organism evidence="10 11">
    <name type="scientific">Aotus nancymaae</name>
    <name type="common">Ma's night monkey</name>
    <dbReference type="NCBI Taxonomy" id="37293"/>
    <lineage>
        <taxon>Eukaryota</taxon>
        <taxon>Metazoa</taxon>
        <taxon>Chordata</taxon>
        <taxon>Craniata</taxon>
        <taxon>Vertebrata</taxon>
        <taxon>Euteleostomi</taxon>
        <taxon>Mammalia</taxon>
        <taxon>Eutheria</taxon>
        <taxon>Euarchontoglires</taxon>
        <taxon>Primates</taxon>
        <taxon>Haplorrhini</taxon>
        <taxon>Platyrrhini</taxon>
        <taxon>Aotidae</taxon>
        <taxon>Aotus</taxon>
    </lineage>
</organism>
<dbReference type="AlphaFoldDB" id="A0A2K5E2C0"/>
<name>A0A2K5E2C0_AOTNA</name>
<dbReference type="Ensembl" id="ENSANAT00000045289.1">
    <property type="protein sequence ID" value="ENSANAP00000027288.1"/>
    <property type="gene ID" value="ENSANAG00000031481.1"/>
</dbReference>
<dbReference type="Proteomes" id="UP000233020">
    <property type="component" value="Unplaced"/>
</dbReference>
<proteinExistence type="inferred from homology"/>
<evidence type="ECO:0000313" key="10">
    <source>
        <dbReference type="Ensembl" id="ENSANAP00000027288.1"/>
    </source>
</evidence>
<evidence type="ECO:0000256" key="7">
    <source>
        <dbReference type="RuleBase" id="RU004020"/>
    </source>
</evidence>
<accession>A0A2K5E2C0</accession>
<comment type="subcellular location">
    <subcellularLocation>
        <location evidence="1">Nucleus</location>
    </subcellularLocation>
</comment>
<dbReference type="STRING" id="37293.ENSANAP00000027288"/>
<feature type="region of interest" description="Disordered" evidence="8">
    <location>
        <begin position="222"/>
        <end position="291"/>
    </location>
</feature>
<feature type="compositionally biased region" description="Basic and acidic residues" evidence="8">
    <location>
        <begin position="36"/>
        <end position="48"/>
    </location>
</feature>
<feature type="compositionally biased region" description="Low complexity" evidence="8">
    <location>
        <begin position="16"/>
        <end position="32"/>
    </location>
</feature>
<keyword evidence="6" id="KW-0539">Nucleus</keyword>
<evidence type="ECO:0000256" key="2">
    <source>
        <dbReference type="ARBA" id="ARBA00006403"/>
    </source>
</evidence>
<dbReference type="Gene3D" id="1.10.10.10">
    <property type="entry name" value="Winged helix-like DNA-binding domain superfamily/Winged helix DNA-binding domain"/>
    <property type="match status" value="1"/>
</dbReference>
<evidence type="ECO:0000256" key="4">
    <source>
        <dbReference type="ARBA" id="ARBA00023125"/>
    </source>
</evidence>
<evidence type="ECO:0000256" key="1">
    <source>
        <dbReference type="ARBA" id="ARBA00004123"/>
    </source>
</evidence>
<dbReference type="InterPro" id="IPR036390">
    <property type="entry name" value="WH_DNA-bd_sf"/>
</dbReference>
<dbReference type="InterPro" id="IPR036388">
    <property type="entry name" value="WH-like_DNA-bd_sf"/>
</dbReference>
<dbReference type="GO" id="GO:0043565">
    <property type="term" value="F:sequence-specific DNA binding"/>
    <property type="evidence" value="ECO:0007669"/>
    <property type="project" value="InterPro"/>
</dbReference>
<evidence type="ECO:0000313" key="11">
    <source>
        <dbReference type="Proteomes" id="UP000233020"/>
    </source>
</evidence>
<keyword evidence="11" id="KW-1185">Reference proteome</keyword>
<dbReference type="GeneTree" id="ENSGT00940000161825"/>
<sequence>MASQNTEQEYEAKLAPSVGGEPTSGGPSSSSPDPNVDSRELLDRHEDQAVSQDSGSQDNPQPEDQNQRVASMEDNRNLFRLSFPRKLWMMVEEDTFQSVNWNDDGDAVIIEKDLLQREILQRRGAEKIFKTDSLKSFIRQLNLYGFRKIRASTSPRDKNVMIYHNSNFQRGKPWLLENIRRNGDLRNATQQATHVPAPKRSKLVPIRHPLQIHHSNDKDAAIEMSQGGTPNVQGPSGTQSFPCPHPGTWPIYVNPITGHPPGYGPPQEPNDPNREGTSGNDAFASSATAGMESAREVPSSLVCPDISSLMFSCNVCYSILLASLLVMTPNEPSDDEEEEE</sequence>
<evidence type="ECO:0000256" key="8">
    <source>
        <dbReference type="SAM" id="MobiDB-lite"/>
    </source>
</evidence>
<comment type="similarity">
    <text evidence="2 7">Belongs to the HSF family.</text>
</comment>
<dbReference type="FunFam" id="1.10.10.10:FF:000349">
    <property type="entry name" value="Heat shock transcription factor, Y-linked"/>
    <property type="match status" value="1"/>
</dbReference>
<dbReference type="OMA" id="SATAWME"/>
<dbReference type="SUPFAM" id="SSF46785">
    <property type="entry name" value="Winged helix' DNA-binding domain"/>
    <property type="match status" value="1"/>
</dbReference>
<keyword evidence="5" id="KW-0804">Transcription</keyword>
<dbReference type="PANTHER" id="PTHR10015:SF140">
    <property type="entry name" value="HEAT SHOCK TRANSCRIPTION FACTOR, X-LINKED MEMBER 3-RELATED"/>
    <property type="match status" value="1"/>
</dbReference>
<dbReference type="InterPro" id="IPR000232">
    <property type="entry name" value="HSF_DNA-bd"/>
</dbReference>
<dbReference type="PANTHER" id="PTHR10015">
    <property type="entry name" value="HEAT SHOCK TRANSCRIPTION FACTOR"/>
    <property type="match status" value="1"/>
</dbReference>
<feature type="compositionally biased region" description="Polar residues" evidence="8">
    <location>
        <begin position="226"/>
        <end position="241"/>
    </location>
</feature>
<evidence type="ECO:0000256" key="5">
    <source>
        <dbReference type="ARBA" id="ARBA00023163"/>
    </source>
</evidence>
<dbReference type="GO" id="GO:0003700">
    <property type="term" value="F:DNA-binding transcription factor activity"/>
    <property type="evidence" value="ECO:0007669"/>
    <property type="project" value="InterPro"/>
</dbReference>
<feature type="domain" description="HSF-type DNA-binding" evidence="9">
    <location>
        <begin position="79"/>
        <end position="182"/>
    </location>
</feature>
<keyword evidence="3" id="KW-0805">Transcription regulation</keyword>
<feature type="compositionally biased region" description="Polar residues" evidence="8">
    <location>
        <begin position="49"/>
        <end position="69"/>
    </location>
</feature>
<keyword evidence="4" id="KW-0238">DNA-binding</keyword>
<dbReference type="Pfam" id="PF00447">
    <property type="entry name" value="HSF_DNA-bind"/>
    <property type="match status" value="1"/>
</dbReference>
<reference evidence="10" key="1">
    <citation type="submission" date="2025-08" db="UniProtKB">
        <authorList>
            <consortium name="Ensembl"/>
        </authorList>
    </citation>
    <scope>IDENTIFICATION</scope>
</reference>